<name>A0A640L9K8_BACAN</name>
<comment type="similarity">
    <text evidence="2">Belongs to the class-II fumarase/aspartase family. Aspartase subfamily.</text>
</comment>
<dbReference type="Gene3D" id="1.10.40.30">
    <property type="entry name" value="Fumarase/aspartase (C-terminal domain)"/>
    <property type="match status" value="1"/>
</dbReference>
<dbReference type="FunFam" id="1.10.275.10:FF:000001">
    <property type="entry name" value="Fumarate hydratase, mitochondrial"/>
    <property type="match status" value="1"/>
</dbReference>
<dbReference type="InterPro" id="IPR022761">
    <property type="entry name" value="Fumarate_lyase_N"/>
</dbReference>
<dbReference type="InterPro" id="IPR004708">
    <property type="entry name" value="ApsA"/>
</dbReference>
<comment type="caution">
    <text evidence="10">The sequence shown here is derived from an EMBL/GenBank/DDBJ whole genome shotgun (WGS) entry which is preliminary data.</text>
</comment>
<dbReference type="InterPro" id="IPR018951">
    <property type="entry name" value="Fumarase_C_C"/>
</dbReference>
<reference evidence="10" key="1">
    <citation type="submission" date="2019-12" db="EMBL/GenBank/DDBJ databases">
        <title>Epidemiological and comparative genomic analysis of Bacillus anthracis isolated from northern Vietnam.</title>
        <authorList>
            <person name="Hoang T.T.H."/>
            <person name="Dang D.A."/>
            <person name="Pham M.H."/>
            <person name="Luong M.H."/>
            <person name="Tran N.D."/>
            <person name="Nguyen T.H."/>
            <person name="Nguyen T.T."/>
            <person name="Inoue S."/>
            <person name="Morikawa S."/>
            <person name="Okutani A."/>
        </authorList>
    </citation>
    <scope>NUCLEOTIDE SEQUENCE</scope>
    <source>
        <strain evidence="10">TuanDB</strain>
    </source>
</reference>
<organism evidence="10">
    <name type="scientific">Bacillus anthracis</name>
    <name type="common">anthrax bacterium</name>
    <dbReference type="NCBI Taxonomy" id="1392"/>
    <lineage>
        <taxon>Bacteria</taxon>
        <taxon>Bacillati</taxon>
        <taxon>Bacillota</taxon>
        <taxon>Bacilli</taxon>
        <taxon>Bacillales</taxon>
        <taxon>Bacillaceae</taxon>
        <taxon>Bacillus</taxon>
        <taxon>Bacillus cereus group</taxon>
    </lineage>
</organism>
<feature type="domain" description="Fumarate lyase N-terminal" evidence="8">
    <location>
        <begin position="298"/>
        <end position="622"/>
    </location>
</feature>
<feature type="domain" description="Fumarase C C-terminal" evidence="9">
    <location>
        <begin position="688"/>
        <end position="741"/>
    </location>
</feature>
<dbReference type="EC" id="4.3.1.1" evidence="3 7"/>
<evidence type="ECO:0000256" key="3">
    <source>
        <dbReference type="ARBA" id="ARBA00012992"/>
    </source>
</evidence>
<sequence>MTSIKVHCLVSCFCEIIKRRSDIDFRPFYFGLWDGDFDITEGGIISYHSENINHDHYLLWYEKLYGMKVNEWYDHAKDKDSNVETFLQLVENKPENRYVIVMVDMSLLPERENKFHQKPFPHYLMISETEKEEEWFMLDPDFRWEGNMEREKVLYSVQDNPFGGGYFIDVEEIQEPTAEMVASYFIETFKRNDNELTMELKNLIIKMANEEEGYLLSGLVAAVKQIPVLAIRKYSYEHAFAYFRETLQYSEQEFDYWCDRVEDIVQGFTNVQYRAIKMAMTNKNVRMEKDFLGGKELPIEAYYGIQTLRAVENFPITGYKIHEGLIKAFAIVKKAAALANTDVGRLELNKGGAIAEAAQEILDGKWHDHFIVDPIQGGAGTSMNMNANEVIANRALELLGMEKGDYHYISPNSHVNMAQSTNDAFPTAIHIATLNALEGLLQTMGYMHDVFELKAEQFDHVIKMGRTHLQDAVPIRLGQEFKAYSRVLERDMKRIQQSRQHLYEVNMGATAVGTGLNADPEYIEAVVKHLAAISELPLVGAEDLVDATQNTDAYTEVSAALKVCMMNMSKIANDLRLMASGPRVGLAEIMLPARQPGSSIMPGKVNPVMPEVINQIAFQVIGNDHTICLASEAGQLELNVMEPVLVFNLLQSISIMNNGFRAFTDNCLKGIEANEDRLKEYVEKSVGIITAVNPHIGYEAAARVAKEAIATGQSVRELCVKNGVLSQEDLELILDPFEMTHPGIAGATLLKKN</sequence>
<proteinExistence type="inferred from homology"/>
<evidence type="ECO:0000256" key="6">
    <source>
        <dbReference type="ARBA" id="ARBA00023239"/>
    </source>
</evidence>
<evidence type="ECO:0000256" key="7">
    <source>
        <dbReference type="NCBIfam" id="TIGR00839"/>
    </source>
</evidence>
<dbReference type="PRINTS" id="PR00145">
    <property type="entry name" value="ARGSUCLYASE"/>
</dbReference>
<evidence type="ECO:0000313" key="10">
    <source>
        <dbReference type="EMBL" id="GET98516.1"/>
    </source>
</evidence>
<dbReference type="RefSeq" id="WP_338259056.1">
    <property type="nucleotide sequence ID" value="NZ_BLET01000160.1"/>
</dbReference>
<evidence type="ECO:0000259" key="8">
    <source>
        <dbReference type="Pfam" id="PF00206"/>
    </source>
</evidence>
<dbReference type="SUPFAM" id="SSF48557">
    <property type="entry name" value="L-aspartase-like"/>
    <property type="match status" value="1"/>
</dbReference>
<evidence type="ECO:0000256" key="1">
    <source>
        <dbReference type="ARBA" id="ARBA00001494"/>
    </source>
</evidence>
<dbReference type="InterPro" id="IPR020557">
    <property type="entry name" value="Fumarate_lyase_CS"/>
</dbReference>
<accession>A0A640L9K8</accession>
<dbReference type="FunFam" id="1.20.200.10:FF:000001">
    <property type="entry name" value="Fumarate hydratase, mitochondrial"/>
    <property type="match status" value="1"/>
</dbReference>
<dbReference type="PANTHER" id="PTHR42696">
    <property type="entry name" value="ASPARTATE AMMONIA-LYASE"/>
    <property type="match status" value="1"/>
</dbReference>
<dbReference type="PRINTS" id="PR00149">
    <property type="entry name" value="FUMRATELYASE"/>
</dbReference>
<dbReference type="AlphaFoldDB" id="A0A640L9K8"/>
<dbReference type="Pfam" id="PF00206">
    <property type="entry name" value="Lyase_1"/>
    <property type="match status" value="1"/>
</dbReference>
<dbReference type="GO" id="GO:0006099">
    <property type="term" value="P:tricarboxylic acid cycle"/>
    <property type="evidence" value="ECO:0007669"/>
    <property type="project" value="InterPro"/>
</dbReference>
<dbReference type="Pfam" id="PF10415">
    <property type="entry name" value="FumaraseC_C"/>
    <property type="match status" value="1"/>
</dbReference>
<dbReference type="Gene3D" id="1.10.275.10">
    <property type="entry name" value="Fumarase/aspartase (N-terminal domain)"/>
    <property type="match status" value="1"/>
</dbReference>
<keyword evidence="5" id="KW-0963">Cytoplasm</keyword>
<dbReference type="NCBIfam" id="NF008909">
    <property type="entry name" value="PRK12273.1"/>
    <property type="match status" value="1"/>
</dbReference>
<evidence type="ECO:0000256" key="2">
    <source>
        <dbReference type="ARBA" id="ARBA00005596"/>
    </source>
</evidence>
<dbReference type="Gene3D" id="1.20.200.10">
    <property type="entry name" value="Fumarase/aspartase (Central domain)"/>
    <property type="match status" value="1"/>
</dbReference>
<dbReference type="FunFam" id="1.10.40.30:FF:000002">
    <property type="entry name" value="Fumarate hydratase class II"/>
    <property type="match status" value="1"/>
</dbReference>
<dbReference type="GO" id="GO:0005829">
    <property type="term" value="C:cytosol"/>
    <property type="evidence" value="ECO:0007669"/>
    <property type="project" value="TreeGrafter"/>
</dbReference>
<dbReference type="CDD" id="cd01357">
    <property type="entry name" value="Aspartase"/>
    <property type="match status" value="1"/>
</dbReference>
<dbReference type="NCBIfam" id="NF011092">
    <property type="entry name" value="PRK14515.1"/>
    <property type="match status" value="1"/>
</dbReference>
<dbReference type="PROSITE" id="PS00163">
    <property type="entry name" value="FUMARATE_LYASES"/>
    <property type="match status" value="1"/>
</dbReference>
<dbReference type="InterPro" id="IPR000362">
    <property type="entry name" value="Fumarate_lyase_fam"/>
</dbReference>
<dbReference type="GO" id="GO:0008797">
    <property type="term" value="F:aspartate ammonia-lyase activity"/>
    <property type="evidence" value="ECO:0007669"/>
    <property type="project" value="UniProtKB-UniRule"/>
</dbReference>
<keyword evidence="6" id="KW-0456">Lyase</keyword>
<comment type="catalytic activity">
    <reaction evidence="1">
        <text>L-aspartate = fumarate + NH4(+)</text>
        <dbReference type="Rhea" id="RHEA:16601"/>
        <dbReference type="ChEBI" id="CHEBI:28938"/>
        <dbReference type="ChEBI" id="CHEBI:29806"/>
        <dbReference type="ChEBI" id="CHEBI:29991"/>
        <dbReference type="EC" id="4.3.1.1"/>
    </reaction>
</comment>
<evidence type="ECO:0000256" key="5">
    <source>
        <dbReference type="ARBA" id="ARBA00022490"/>
    </source>
</evidence>
<dbReference type="InterPro" id="IPR024083">
    <property type="entry name" value="Fumarase/histidase_N"/>
</dbReference>
<dbReference type="NCBIfam" id="TIGR00839">
    <property type="entry name" value="aspA"/>
    <property type="match status" value="1"/>
</dbReference>
<dbReference type="EMBL" id="BLET01000160">
    <property type="protein sequence ID" value="GET98516.1"/>
    <property type="molecule type" value="Genomic_DNA"/>
</dbReference>
<protein>
    <recommendedName>
        <fullName evidence="4 7">Aspartate ammonia-lyase</fullName>
        <ecNumber evidence="3 7">4.3.1.1</ecNumber>
    </recommendedName>
</protein>
<dbReference type="PANTHER" id="PTHR42696:SF2">
    <property type="entry name" value="ASPARTATE AMMONIA-LYASE"/>
    <property type="match status" value="1"/>
</dbReference>
<dbReference type="InterPro" id="IPR051546">
    <property type="entry name" value="Aspartate_Ammonia-Lyase"/>
</dbReference>
<dbReference type="Pfam" id="PF19468">
    <property type="entry name" value="DUF6005"/>
    <property type="match status" value="1"/>
</dbReference>
<dbReference type="InterPro" id="IPR008948">
    <property type="entry name" value="L-Aspartase-like"/>
</dbReference>
<evidence type="ECO:0000256" key="4">
    <source>
        <dbReference type="ARBA" id="ARBA00016146"/>
    </source>
</evidence>
<dbReference type="InterPro" id="IPR046047">
    <property type="entry name" value="DUF6005"/>
</dbReference>
<dbReference type="GO" id="GO:0006531">
    <property type="term" value="P:aspartate metabolic process"/>
    <property type="evidence" value="ECO:0007669"/>
    <property type="project" value="InterPro"/>
</dbReference>
<gene>
    <name evidence="10" type="ORF">TuanDB_26760</name>
</gene>
<evidence type="ECO:0000259" key="9">
    <source>
        <dbReference type="Pfam" id="PF10415"/>
    </source>
</evidence>